<dbReference type="Proteomes" id="UP000595205">
    <property type="component" value="Chromosome"/>
</dbReference>
<dbReference type="PANTHER" id="PTHR35585">
    <property type="entry name" value="HHE DOMAIN PROTEIN (AFU_ORTHOLOGUE AFUA_4G00730)"/>
    <property type="match status" value="1"/>
</dbReference>
<organism evidence="2 3">
    <name type="scientific">Mycobacterium intracellulare</name>
    <dbReference type="NCBI Taxonomy" id="1767"/>
    <lineage>
        <taxon>Bacteria</taxon>
        <taxon>Bacillati</taxon>
        <taxon>Actinomycetota</taxon>
        <taxon>Actinomycetes</taxon>
        <taxon>Mycobacteriales</taxon>
        <taxon>Mycobacteriaceae</taxon>
        <taxon>Mycobacterium</taxon>
        <taxon>Mycobacterium avium complex (MAC)</taxon>
    </lineage>
</organism>
<dbReference type="EMBL" id="AP024255">
    <property type="protein sequence ID" value="BCP01151.1"/>
    <property type="molecule type" value="Genomic_DNA"/>
</dbReference>
<accession>A0A7R7RRB3</accession>
<feature type="domain" description="Hemerythrin-like" evidence="1">
    <location>
        <begin position="39"/>
        <end position="155"/>
    </location>
</feature>
<gene>
    <name evidence="2" type="ORF">MINTM018_39200</name>
</gene>
<evidence type="ECO:0000313" key="3">
    <source>
        <dbReference type="Proteomes" id="UP000595205"/>
    </source>
</evidence>
<protein>
    <submittedName>
        <fullName evidence="2">Hemerythrin</fullName>
    </submittedName>
</protein>
<name>A0A7R7RRB3_MYCIT</name>
<dbReference type="PANTHER" id="PTHR35585:SF1">
    <property type="entry name" value="HHE DOMAIN PROTEIN (AFU_ORTHOLOGUE AFUA_4G00730)"/>
    <property type="match status" value="1"/>
</dbReference>
<evidence type="ECO:0000313" key="2">
    <source>
        <dbReference type="EMBL" id="BCP01151.1"/>
    </source>
</evidence>
<dbReference type="CDD" id="cd12108">
    <property type="entry name" value="Hr-like"/>
    <property type="match status" value="1"/>
</dbReference>
<evidence type="ECO:0000259" key="1">
    <source>
        <dbReference type="Pfam" id="PF01814"/>
    </source>
</evidence>
<sequence length="214" mass="23951">MQRVYLAKPHTAQRAFHNSRSLEVSAMADMIIQSPDEVVAFLKAQHNLIEDMFDQVLHATDPKAREEPFAALRQLLAVHETAEEMIVHPRARKEADDGDAIVDARLDEEHGAKELLSQIEQLDVTSQRFIDELTKLREAVLEHAKQEETEEFPVLTRQLDDDDLKRMGTAVRAAEAIAPTHPHPGVESAKLNFALGPFASMLDRARDLIGHAVG</sequence>
<reference evidence="2 3" key="1">
    <citation type="submission" date="2020-12" db="EMBL/GenBank/DDBJ databases">
        <title>Genome sequence of clinical Mycobacterium intracellulare strains.</title>
        <authorList>
            <person name="Tateishi Y."/>
            <person name="Matsumoto S."/>
            <person name="Fukushima Y."/>
            <person name="Nakajima C."/>
            <person name="Suzuki Y."/>
        </authorList>
    </citation>
    <scope>NUCLEOTIDE SEQUENCE [LARGE SCALE GENOMIC DNA]</scope>
    <source>
        <strain evidence="2 3">M018</strain>
    </source>
</reference>
<dbReference type="AlphaFoldDB" id="A0A7R7RRB3"/>
<dbReference type="Gene3D" id="1.20.120.520">
    <property type="entry name" value="nmb1532 protein domain like"/>
    <property type="match status" value="1"/>
</dbReference>
<dbReference type="InterPro" id="IPR012312">
    <property type="entry name" value="Hemerythrin-like"/>
</dbReference>
<dbReference type="Pfam" id="PF01814">
    <property type="entry name" value="Hemerythrin"/>
    <property type="match status" value="1"/>
</dbReference>
<proteinExistence type="predicted"/>